<accession>A0A2T5RFG8</accession>
<dbReference type="Proteomes" id="UP000295176">
    <property type="component" value="Unassembled WGS sequence"/>
</dbReference>
<evidence type="ECO:0000313" key="5">
    <source>
        <dbReference type="Proteomes" id="UP000295176"/>
    </source>
</evidence>
<evidence type="ECO:0000313" key="3">
    <source>
        <dbReference type="EMBL" id="TDP89008.1"/>
    </source>
</evidence>
<dbReference type="SUPFAM" id="SSF54631">
    <property type="entry name" value="CBS-domain pair"/>
    <property type="match status" value="1"/>
</dbReference>
<dbReference type="AlphaFoldDB" id="A0A2T5RFG8"/>
<dbReference type="Proteomes" id="UP000244089">
    <property type="component" value="Unassembled WGS sequence"/>
</dbReference>
<keyword evidence="1" id="KW-1133">Transmembrane helix</keyword>
<organism evidence="2 4">
    <name type="scientific">Halanaerobium saccharolyticum</name>
    <dbReference type="NCBI Taxonomy" id="43595"/>
    <lineage>
        <taxon>Bacteria</taxon>
        <taxon>Bacillati</taxon>
        <taxon>Bacillota</taxon>
        <taxon>Clostridia</taxon>
        <taxon>Halanaerobiales</taxon>
        <taxon>Halanaerobiaceae</taxon>
        <taxon>Halanaerobium</taxon>
    </lineage>
</organism>
<protein>
    <recommendedName>
        <fullName evidence="6">CBS domain protein</fullName>
    </recommendedName>
</protein>
<dbReference type="Gene3D" id="3.10.580.10">
    <property type="entry name" value="CBS-domain"/>
    <property type="match status" value="1"/>
</dbReference>
<proteinExistence type="predicted"/>
<dbReference type="InterPro" id="IPR046342">
    <property type="entry name" value="CBS_dom_sf"/>
</dbReference>
<dbReference type="EMBL" id="QAXS01000054">
    <property type="protein sequence ID" value="PTV93066.1"/>
    <property type="molecule type" value="Genomic_DNA"/>
</dbReference>
<evidence type="ECO:0008006" key="6">
    <source>
        <dbReference type="Google" id="ProtNLM"/>
    </source>
</evidence>
<keyword evidence="1" id="KW-0472">Membrane</keyword>
<sequence length="168" mass="19638">MLKVGEEMKSIKAGDVFRENRGVTVPISARTKNLVDIFNLNNIQSIVVLKEERAAGLVMRDKLFYRLGSRFGYNLYMQKNVNAVMDSKPLIIDFDESVLKVSKIAMRRPQEKSFLFFIWILIILKHIMTAMVIVKEMRLLITLRKYLITVPEKLWVRLFSVILEEMIL</sequence>
<gene>
    <name evidence="3" type="ORF">C7957_1276</name>
    <name evidence="2" type="ORF">C8C76_1546</name>
</gene>
<evidence type="ECO:0000313" key="4">
    <source>
        <dbReference type="Proteomes" id="UP000244089"/>
    </source>
</evidence>
<keyword evidence="1" id="KW-0812">Transmembrane</keyword>
<name>A0A2T5RFG8_9FIRM</name>
<evidence type="ECO:0000256" key="1">
    <source>
        <dbReference type="SAM" id="Phobius"/>
    </source>
</evidence>
<dbReference type="EMBL" id="SNXX01000027">
    <property type="protein sequence ID" value="TDP89008.1"/>
    <property type="molecule type" value="Genomic_DNA"/>
</dbReference>
<evidence type="ECO:0000313" key="2">
    <source>
        <dbReference type="EMBL" id="PTV93066.1"/>
    </source>
</evidence>
<feature type="transmembrane region" description="Helical" evidence="1">
    <location>
        <begin position="114"/>
        <end position="134"/>
    </location>
</feature>
<reference evidence="2 4" key="1">
    <citation type="submission" date="2018-04" db="EMBL/GenBank/DDBJ databases">
        <title>Subsurface microbial communities from deep shales in Ohio and West Virginia, USA.</title>
        <authorList>
            <person name="Wrighton K."/>
        </authorList>
    </citation>
    <scope>NUCLEOTIDE SEQUENCE [LARGE SCALE GENOMIC DNA]</scope>
    <source>
        <strain evidence="3 5">MSL 7</strain>
        <strain evidence="2 4">WC1</strain>
    </source>
</reference>
<comment type="caution">
    <text evidence="2">The sequence shown here is derived from an EMBL/GenBank/DDBJ whole genome shotgun (WGS) entry which is preliminary data.</text>
</comment>